<dbReference type="PANTHER" id="PTHR36112:SF1">
    <property type="entry name" value="RIBOSOMAL RNA SMALL SUBUNIT METHYLTRANSFERASE J"/>
    <property type="match status" value="1"/>
</dbReference>
<protein>
    <recommendedName>
        <fullName evidence="1">Ribosomal RNA small subunit methyltransferase J</fullName>
        <ecNumber evidence="1">2.1.1.242</ecNumber>
    </recommendedName>
    <alternativeName>
        <fullName evidence="1">16S rRNA m2G1516 methyltransferase</fullName>
    </alternativeName>
    <alternativeName>
        <fullName evidence="1">rRNA (guanine-N(2)-)-methyltransferase</fullName>
    </alternativeName>
</protein>
<keyword evidence="1" id="KW-0698">rRNA processing</keyword>
<comment type="subcellular location">
    <subcellularLocation>
        <location evidence="1">Cytoplasm</location>
    </subcellularLocation>
</comment>
<evidence type="ECO:0000313" key="2">
    <source>
        <dbReference type="EMBL" id="SUO96039.1"/>
    </source>
</evidence>
<dbReference type="InterPro" id="IPR029063">
    <property type="entry name" value="SAM-dependent_MTases_sf"/>
</dbReference>
<keyword evidence="1" id="KW-0949">S-adenosyl-L-methionine</keyword>
<dbReference type="EMBL" id="UHIC01000001">
    <property type="protein sequence ID" value="SUO96039.1"/>
    <property type="molecule type" value="Genomic_DNA"/>
</dbReference>
<comment type="catalytic activity">
    <reaction evidence="1">
        <text>guanosine(1516) in 16S rRNA + S-adenosyl-L-methionine = N(2)-methylguanosine(1516) in 16S rRNA + S-adenosyl-L-homocysteine + H(+)</text>
        <dbReference type="Rhea" id="RHEA:43220"/>
        <dbReference type="Rhea" id="RHEA-COMP:10412"/>
        <dbReference type="Rhea" id="RHEA-COMP:10413"/>
        <dbReference type="ChEBI" id="CHEBI:15378"/>
        <dbReference type="ChEBI" id="CHEBI:57856"/>
        <dbReference type="ChEBI" id="CHEBI:59789"/>
        <dbReference type="ChEBI" id="CHEBI:74269"/>
        <dbReference type="ChEBI" id="CHEBI:74481"/>
        <dbReference type="EC" id="2.1.1.242"/>
    </reaction>
</comment>
<comment type="function">
    <text evidence="1">Specifically methylates the guanosine in position 1516 of 16S rRNA.</text>
</comment>
<keyword evidence="3" id="KW-1185">Reference proteome</keyword>
<dbReference type="RefSeq" id="WP_072576579.1">
    <property type="nucleotide sequence ID" value="NZ_LWHB01000084.1"/>
</dbReference>
<sequence length="237" mass="27274">MLSFPYLATQNLDIPTSIPLHIIDKPLLNKYYLIKNSNGIWQLSYNEEKPIYIDFSDKYYRCRGGKEYLPKAFKKLPNHTILDATAGWGRDAWLLAYRGFKVTLCEQHPALYLMLKQAVERAKNELLTTKAASNLLTIYGNSEEHIKNNGEKYDAIYLDPMFPPRTKQAKVKKDMQILHTLISDFPNNGDQLLDIAINSGCKKIIVKRPKGADFLNNMPPHHSLQAPNTRYDIYINN</sequence>
<dbReference type="SUPFAM" id="SSF53335">
    <property type="entry name" value="S-adenosyl-L-methionine-dependent methyltransferases"/>
    <property type="match status" value="1"/>
</dbReference>
<gene>
    <name evidence="1 2" type="primary">rsmJ</name>
    <name evidence="2" type="ORF">NCTC13337_01693</name>
</gene>
<dbReference type="InterPro" id="IPR007536">
    <property type="entry name" value="16SrRNA_methylTrfase_J"/>
</dbReference>
<dbReference type="GO" id="GO:0005737">
    <property type="term" value="C:cytoplasm"/>
    <property type="evidence" value="ECO:0007669"/>
    <property type="project" value="UniProtKB-SubCell"/>
</dbReference>
<evidence type="ECO:0000256" key="1">
    <source>
        <dbReference type="HAMAP-Rule" id="MF_01523"/>
    </source>
</evidence>
<organism evidence="2 3">
    <name type="scientific">Suttonella ornithocola</name>
    <dbReference type="NCBI Taxonomy" id="279832"/>
    <lineage>
        <taxon>Bacteria</taxon>
        <taxon>Pseudomonadati</taxon>
        <taxon>Pseudomonadota</taxon>
        <taxon>Gammaproteobacteria</taxon>
        <taxon>Cardiobacteriales</taxon>
        <taxon>Cardiobacteriaceae</taxon>
        <taxon>Suttonella</taxon>
    </lineage>
</organism>
<evidence type="ECO:0000313" key="3">
    <source>
        <dbReference type="Proteomes" id="UP000254601"/>
    </source>
</evidence>
<feature type="binding site" evidence="1">
    <location>
        <position position="159"/>
    </location>
    <ligand>
        <name>S-adenosyl-L-methionine</name>
        <dbReference type="ChEBI" id="CHEBI:59789"/>
    </ligand>
</feature>
<dbReference type="HAMAP" id="MF_01523">
    <property type="entry name" value="16SrRNA_methyltr_J"/>
    <property type="match status" value="1"/>
</dbReference>
<accession>A0A380MTT7</accession>
<dbReference type="PANTHER" id="PTHR36112">
    <property type="entry name" value="RIBOSOMAL RNA SMALL SUBUNIT METHYLTRANSFERASE J"/>
    <property type="match status" value="1"/>
</dbReference>
<dbReference type="AlphaFoldDB" id="A0A380MTT7"/>
<reference evidence="2 3" key="1">
    <citation type="submission" date="2018-06" db="EMBL/GenBank/DDBJ databases">
        <authorList>
            <consortium name="Pathogen Informatics"/>
            <person name="Doyle S."/>
        </authorList>
    </citation>
    <scope>NUCLEOTIDE SEQUENCE [LARGE SCALE GENOMIC DNA]</scope>
    <source>
        <strain evidence="2 3">NCTC13337</strain>
    </source>
</reference>
<keyword evidence="1 2" id="KW-0808">Transferase</keyword>
<keyword evidence="1 2" id="KW-0489">Methyltransferase</keyword>
<comment type="similarity">
    <text evidence="1">Belongs to the methyltransferase superfamily. RsmJ family.</text>
</comment>
<dbReference type="GO" id="GO:0008990">
    <property type="term" value="F:rRNA (guanine-N2-)-methyltransferase activity"/>
    <property type="evidence" value="ECO:0007669"/>
    <property type="project" value="UniProtKB-UniRule"/>
</dbReference>
<keyword evidence="1" id="KW-0963">Cytoplasm</keyword>
<proteinExistence type="inferred from homology"/>
<dbReference type="Pfam" id="PF04445">
    <property type="entry name" value="SAM_MT"/>
    <property type="match status" value="1"/>
</dbReference>
<name>A0A380MTT7_9GAMM</name>
<feature type="binding site" evidence="1">
    <location>
        <begin position="90"/>
        <end position="91"/>
    </location>
    <ligand>
        <name>S-adenosyl-L-methionine</name>
        <dbReference type="ChEBI" id="CHEBI:59789"/>
    </ligand>
</feature>
<dbReference type="Gene3D" id="3.40.50.150">
    <property type="entry name" value="Vaccinia Virus protein VP39"/>
    <property type="match status" value="1"/>
</dbReference>
<dbReference type="CDD" id="cd02440">
    <property type="entry name" value="AdoMet_MTases"/>
    <property type="match status" value="1"/>
</dbReference>
<dbReference type="EC" id="2.1.1.242" evidence="1"/>
<dbReference type="Proteomes" id="UP000254601">
    <property type="component" value="Unassembled WGS sequence"/>
</dbReference>
<dbReference type="OrthoDB" id="3191794at2"/>
<comment type="caution">
    <text evidence="1">Lacks conserved residue(s) required for the propagation of feature annotation.</text>
</comment>